<sequence length="42" mass="4893">MDKPCSSGRKSSCPSEQIGNELGVECIRFPLFWHQPMKRRQK</sequence>
<dbReference type="AlphaFoldDB" id="A0A9N8ZG17"/>
<dbReference type="EMBL" id="CAJVPS010000527">
    <property type="protein sequence ID" value="CAG8492627.1"/>
    <property type="molecule type" value="Genomic_DNA"/>
</dbReference>
<comment type="caution">
    <text evidence="1">The sequence shown here is derived from an EMBL/GenBank/DDBJ whole genome shotgun (WGS) entry which is preliminary data.</text>
</comment>
<proteinExistence type="predicted"/>
<protein>
    <submittedName>
        <fullName evidence="1">14069_t:CDS:1</fullName>
    </submittedName>
</protein>
<evidence type="ECO:0000313" key="1">
    <source>
        <dbReference type="EMBL" id="CAG8492627.1"/>
    </source>
</evidence>
<organism evidence="1 2">
    <name type="scientific">Ambispora leptoticha</name>
    <dbReference type="NCBI Taxonomy" id="144679"/>
    <lineage>
        <taxon>Eukaryota</taxon>
        <taxon>Fungi</taxon>
        <taxon>Fungi incertae sedis</taxon>
        <taxon>Mucoromycota</taxon>
        <taxon>Glomeromycotina</taxon>
        <taxon>Glomeromycetes</taxon>
        <taxon>Archaeosporales</taxon>
        <taxon>Ambisporaceae</taxon>
        <taxon>Ambispora</taxon>
    </lineage>
</organism>
<gene>
    <name evidence="1" type="ORF">ALEPTO_LOCUS3068</name>
</gene>
<name>A0A9N8ZG17_9GLOM</name>
<dbReference type="Proteomes" id="UP000789508">
    <property type="component" value="Unassembled WGS sequence"/>
</dbReference>
<reference evidence="1" key="1">
    <citation type="submission" date="2021-06" db="EMBL/GenBank/DDBJ databases">
        <authorList>
            <person name="Kallberg Y."/>
            <person name="Tangrot J."/>
            <person name="Rosling A."/>
        </authorList>
    </citation>
    <scope>NUCLEOTIDE SEQUENCE</scope>
    <source>
        <strain evidence="1">FL130A</strain>
    </source>
</reference>
<accession>A0A9N8ZG17</accession>
<evidence type="ECO:0000313" key="2">
    <source>
        <dbReference type="Proteomes" id="UP000789508"/>
    </source>
</evidence>
<keyword evidence="2" id="KW-1185">Reference proteome</keyword>